<dbReference type="PANTHER" id="PTHR35149:SF2">
    <property type="entry name" value="DUF262 DOMAIN-CONTAINING PROTEIN"/>
    <property type="match status" value="1"/>
</dbReference>
<comment type="caution">
    <text evidence="3">The sequence shown here is derived from an EMBL/GenBank/DDBJ whole genome shotgun (WGS) entry which is preliminary data.</text>
</comment>
<sequence length="649" mass="76795">MVNKTFNTSIVNLAELQKYSFTIPTYQRPYVWGDEQIEKLLGDFYKSFQHNRAEEYYIGTILTKENGKEAELIDGQQRFTTLWLTAFVFSRNNKNSDIEKFLVNSDSTLKMNFEIRTEVEDYFKTLLEKDKDEDIKVIESSEIVKFPYLKNIAKALVTINGIIQSIADEDLKDFGDYIYTKVQLIKNTTPQKIDLNKLFSTINSAGVQLEQTDIVKANLLKCIDEKVLHSKIWEACENTSNFFERNVRNSFPNTNWARVDLTKFNEFDKATFLFEDLNQTLDSNATQSLFTIESLRHYKYEPYIESKNVIMDEKRESDEVYCRSIITFGQLLLHTYRLHLRIEKKPDFEGTFHVNRLIEIFKELENRKDPDEIKRFFKLLWKVRFLFDKYVIKWITDLDTKTEYLELVNINKNAENNYSRSKYVKKSNSLILQSILYFTGDYLRQFWLTTYLGYLLSFHNDFDPTSELHLKHLEKFDNDLSLCKTLSDKTASLQLLDSAIDVTFDFKEYLKSDKGTKFQHYWFQKLEYVLWKNWPFAKTIEFENYRATSRNSIEHIYPQNPENPAKNPPLPNKDLHCFGNLVLLSVSQNSEYSNKSVDEKRSMFKNKTNGYDSLKSYYILQQNSNWTDTEIGQHQNSMVDILDAHYVNN</sequence>
<dbReference type="InterPro" id="IPR011089">
    <property type="entry name" value="GmrSD_C"/>
</dbReference>
<feature type="domain" description="GmrSD restriction endonucleases C-terminal" evidence="2">
    <location>
        <begin position="512"/>
        <end position="640"/>
    </location>
</feature>
<dbReference type="PANTHER" id="PTHR35149">
    <property type="entry name" value="SLL5132 PROTEIN"/>
    <property type="match status" value="1"/>
</dbReference>
<dbReference type="InterPro" id="IPR004919">
    <property type="entry name" value="GmrSD_N"/>
</dbReference>
<dbReference type="Pfam" id="PF07510">
    <property type="entry name" value="GmrSD_C"/>
    <property type="match status" value="1"/>
</dbReference>
<keyword evidence="4" id="KW-1185">Reference proteome</keyword>
<dbReference type="RefSeq" id="WP_147205913.1">
    <property type="nucleotide sequence ID" value="NZ_BJYT01000029.1"/>
</dbReference>
<organism evidence="3 4">
    <name type="scientific">Segetibacter aerophilus</name>
    <dbReference type="NCBI Taxonomy" id="670293"/>
    <lineage>
        <taxon>Bacteria</taxon>
        <taxon>Pseudomonadati</taxon>
        <taxon>Bacteroidota</taxon>
        <taxon>Chitinophagia</taxon>
        <taxon>Chitinophagales</taxon>
        <taxon>Chitinophagaceae</taxon>
        <taxon>Segetibacter</taxon>
    </lineage>
</organism>
<accession>A0A512BIL8</accession>
<evidence type="ECO:0008006" key="5">
    <source>
        <dbReference type="Google" id="ProtNLM"/>
    </source>
</evidence>
<evidence type="ECO:0000313" key="4">
    <source>
        <dbReference type="Proteomes" id="UP000321513"/>
    </source>
</evidence>
<protein>
    <recommendedName>
        <fullName evidence="5">DUF262 domain-containing protein</fullName>
    </recommendedName>
</protein>
<name>A0A512BIL8_9BACT</name>
<dbReference type="EMBL" id="BJYT01000029">
    <property type="protein sequence ID" value="GEO11800.1"/>
    <property type="molecule type" value="Genomic_DNA"/>
</dbReference>
<gene>
    <name evidence="3" type="ORF">SAE01_42960</name>
</gene>
<proteinExistence type="predicted"/>
<reference evidence="3 4" key="1">
    <citation type="submission" date="2019-07" db="EMBL/GenBank/DDBJ databases">
        <title>Whole genome shotgun sequence of Segetibacter aerophilus NBRC 106135.</title>
        <authorList>
            <person name="Hosoyama A."/>
            <person name="Uohara A."/>
            <person name="Ohji S."/>
            <person name="Ichikawa N."/>
        </authorList>
    </citation>
    <scope>NUCLEOTIDE SEQUENCE [LARGE SCALE GENOMIC DNA]</scope>
    <source>
        <strain evidence="3 4">NBRC 106135</strain>
    </source>
</reference>
<dbReference type="OrthoDB" id="9798761at2"/>
<evidence type="ECO:0000313" key="3">
    <source>
        <dbReference type="EMBL" id="GEO11800.1"/>
    </source>
</evidence>
<evidence type="ECO:0000259" key="1">
    <source>
        <dbReference type="Pfam" id="PF03235"/>
    </source>
</evidence>
<dbReference type="Proteomes" id="UP000321513">
    <property type="component" value="Unassembled WGS sequence"/>
</dbReference>
<evidence type="ECO:0000259" key="2">
    <source>
        <dbReference type="Pfam" id="PF07510"/>
    </source>
</evidence>
<dbReference type="Pfam" id="PF03235">
    <property type="entry name" value="GmrSD_N"/>
    <property type="match status" value="1"/>
</dbReference>
<dbReference type="AlphaFoldDB" id="A0A512BIL8"/>
<feature type="domain" description="GmrSD restriction endonucleases N-terminal" evidence="1">
    <location>
        <begin position="17"/>
        <end position="219"/>
    </location>
</feature>